<dbReference type="OrthoDB" id="3944128at2759"/>
<organism evidence="4 5">
    <name type="scientific">Viridothelium virens</name>
    <name type="common">Speckled blister lichen</name>
    <name type="synonym">Trypethelium virens</name>
    <dbReference type="NCBI Taxonomy" id="1048519"/>
    <lineage>
        <taxon>Eukaryota</taxon>
        <taxon>Fungi</taxon>
        <taxon>Dikarya</taxon>
        <taxon>Ascomycota</taxon>
        <taxon>Pezizomycotina</taxon>
        <taxon>Dothideomycetes</taxon>
        <taxon>Dothideomycetes incertae sedis</taxon>
        <taxon>Trypetheliales</taxon>
        <taxon>Trypetheliaceae</taxon>
        <taxon>Viridothelium</taxon>
    </lineage>
</organism>
<reference evidence="4" key="1">
    <citation type="journal article" date="2020" name="Stud. Mycol.">
        <title>101 Dothideomycetes genomes: a test case for predicting lifestyles and emergence of pathogens.</title>
        <authorList>
            <person name="Haridas S."/>
            <person name="Albert R."/>
            <person name="Binder M."/>
            <person name="Bloem J."/>
            <person name="Labutti K."/>
            <person name="Salamov A."/>
            <person name="Andreopoulos B."/>
            <person name="Baker S."/>
            <person name="Barry K."/>
            <person name="Bills G."/>
            <person name="Bluhm B."/>
            <person name="Cannon C."/>
            <person name="Castanera R."/>
            <person name="Culley D."/>
            <person name="Daum C."/>
            <person name="Ezra D."/>
            <person name="Gonzalez J."/>
            <person name="Henrissat B."/>
            <person name="Kuo A."/>
            <person name="Liang C."/>
            <person name="Lipzen A."/>
            <person name="Lutzoni F."/>
            <person name="Magnuson J."/>
            <person name="Mondo S."/>
            <person name="Nolan M."/>
            <person name="Ohm R."/>
            <person name="Pangilinan J."/>
            <person name="Park H.-J."/>
            <person name="Ramirez L."/>
            <person name="Alfaro M."/>
            <person name="Sun H."/>
            <person name="Tritt A."/>
            <person name="Yoshinaga Y."/>
            <person name="Zwiers L.-H."/>
            <person name="Turgeon B."/>
            <person name="Goodwin S."/>
            <person name="Spatafora J."/>
            <person name="Crous P."/>
            <person name="Grigoriev I."/>
        </authorList>
    </citation>
    <scope>NUCLEOTIDE SEQUENCE</scope>
    <source>
        <strain evidence="4">Tuck. ex Michener</strain>
    </source>
</reference>
<dbReference type="AlphaFoldDB" id="A0A6A6HCS8"/>
<name>A0A6A6HCS8_VIRVR</name>
<accession>A0A6A6HCS8</accession>
<dbReference type="Proteomes" id="UP000800092">
    <property type="component" value="Unassembled WGS sequence"/>
</dbReference>
<feature type="compositionally biased region" description="Polar residues" evidence="1">
    <location>
        <begin position="680"/>
        <end position="690"/>
    </location>
</feature>
<feature type="chain" id="PRO_5025595788" evidence="3">
    <location>
        <begin position="23"/>
        <end position="1066"/>
    </location>
</feature>
<keyword evidence="2" id="KW-1133">Transmembrane helix</keyword>
<feature type="compositionally biased region" description="Low complexity" evidence="1">
    <location>
        <begin position="550"/>
        <end position="567"/>
    </location>
</feature>
<evidence type="ECO:0000256" key="1">
    <source>
        <dbReference type="SAM" id="MobiDB-lite"/>
    </source>
</evidence>
<evidence type="ECO:0000256" key="3">
    <source>
        <dbReference type="SAM" id="SignalP"/>
    </source>
</evidence>
<protein>
    <submittedName>
        <fullName evidence="4">Uncharacterized protein</fullName>
    </submittedName>
</protein>
<evidence type="ECO:0000256" key="2">
    <source>
        <dbReference type="SAM" id="Phobius"/>
    </source>
</evidence>
<feature type="region of interest" description="Disordered" evidence="1">
    <location>
        <begin position="655"/>
        <end position="690"/>
    </location>
</feature>
<evidence type="ECO:0000313" key="5">
    <source>
        <dbReference type="Proteomes" id="UP000800092"/>
    </source>
</evidence>
<keyword evidence="5" id="KW-1185">Reference proteome</keyword>
<keyword evidence="2" id="KW-0472">Membrane</keyword>
<evidence type="ECO:0000313" key="4">
    <source>
        <dbReference type="EMBL" id="KAF2235847.1"/>
    </source>
</evidence>
<gene>
    <name evidence="4" type="ORF">EV356DRAFT_499513</name>
</gene>
<sequence length="1066" mass="107806">MQRATLFQVLPFVFLVSQFALAMSPENFSESMGDLDPSEVIEASKLTTTSSTAGLGAHIMHGLGAASSPELSVASSPAGDPSNTMSLNAIIHTSLNLITVGNLSSAFTCGLSYQAYDSFTSSWNSVFVNWTTYTTELLTVTVVQGTGTVYTTVDGIPRASGIFTPTATSVFNTATISSSVSLGPRPPPPLNASAPLSPTCSLGVSECRALYSSYFSSLGINPNATIVPSITPVPTNSPPCGAFVLQRNGACSSSSNSRQTPGSCTLYGQNVQLFFFPPATQQSNGTTTNMVVQAFAPGVTFTSPSVYLSFDALWATSTMFGDEDRLCTTYSDGINIITTVVDGGVAYASAGTTHRNVLLTLEPEDVSSVVVNLPESQTASVISALASGGSDYSYWASQISSALYNEDYANQRITLTDLIHPPNSAYYFQGLGRPGCDFAPAWDDLADTPTPVLIRPECQTVFEGLYKAQLSLPSQLLSIDPAWSTCYPNIQGVYDPPHILTKGSTAAVPAGPTPSGSFVPHPPPAPSGRPAAPTPDPTPSINSDPMGPTIISGERGGSSSSQSIVSPWPSPGASQGRDPKLASTDEPGLQPGPSASYTVSLDDLRPSDSRIAGSVLASKGSGVSGAVKPVASQDGISGAVVSFDPMIASIVSGSADQEVGDTDPGGGGVVAGSDSGSTADNNRYGTSDNKALGSSQEVAVDIGGHLITAVSHTDAAIVDGHTLKIGDSDVMVDGHTVSAADKGILVDGSMVLYSPVVSSAPGTARTAGVKIDGIQYTAASQNGAVLIGSKTVSVGGAPAIIGGHIVSAAVKGVVVTLTVGGKPVTASEENGAFVISGSTLHVGSSPVTINGAAISLGSSGVVVGANSLPFEALGLAPLTADELKSGQTTVKTGSSSYQISEAPNGQYVVLDGSITLSAGGPATMIDGQMVSAYPGGVKIGSSFTNHGASVFTEDGHIFTVSPEADDANIMVVDGSISLTVDGAASIVDGEKLSAVSGGVVAGSFTVSLDTGSTMAVDPGISSSTVSPQVSSPGEGTSPFSGAKRIIGSLFAALFCSCIGTVLAAVF</sequence>
<dbReference type="EMBL" id="ML991789">
    <property type="protein sequence ID" value="KAF2235847.1"/>
    <property type="molecule type" value="Genomic_DNA"/>
</dbReference>
<feature type="region of interest" description="Disordered" evidence="1">
    <location>
        <begin position="504"/>
        <end position="601"/>
    </location>
</feature>
<feature type="compositionally biased region" description="Pro residues" evidence="1">
    <location>
        <begin position="520"/>
        <end position="538"/>
    </location>
</feature>
<feature type="transmembrane region" description="Helical" evidence="2">
    <location>
        <begin position="1045"/>
        <end position="1065"/>
    </location>
</feature>
<keyword evidence="3" id="KW-0732">Signal</keyword>
<feature type="signal peptide" evidence="3">
    <location>
        <begin position="1"/>
        <end position="22"/>
    </location>
</feature>
<proteinExistence type="predicted"/>
<keyword evidence="2" id="KW-0812">Transmembrane</keyword>